<accession>A0A368XYL6</accession>
<dbReference type="EMBL" id="QPJJ01000004">
    <property type="protein sequence ID" value="RCW73180.1"/>
    <property type="molecule type" value="Genomic_DNA"/>
</dbReference>
<proteinExistence type="predicted"/>
<dbReference type="Proteomes" id="UP000252585">
    <property type="component" value="Unassembled WGS sequence"/>
</dbReference>
<comment type="caution">
    <text evidence="3">The sequence shown here is derived from an EMBL/GenBank/DDBJ whole genome shotgun (WGS) entry which is preliminary data.</text>
</comment>
<protein>
    <submittedName>
        <fullName evidence="3">Uncharacterized protein DUF4367</fullName>
    </submittedName>
</protein>
<feature type="transmembrane region" description="Helical" evidence="1">
    <location>
        <begin position="51"/>
        <end position="71"/>
    </location>
</feature>
<organism evidence="3 4">
    <name type="scientific">Saliterribacillus persicus</name>
    <dbReference type="NCBI Taxonomy" id="930114"/>
    <lineage>
        <taxon>Bacteria</taxon>
        <taxon>Bacillati</taxon>
        <taxon>Bacillota</taxon>
        <taxon>Bacilli</taxon>
        <taxon>Bacillales</taxon>
        <taxon>Bacillaceae</taxon>
        <taxon>Saliterribacillus</taxon>
    </lineage>
</organism>
<dbReference type="PANTHER" id="PTHR37507:SF2">
    <property type="entry name" value="SPORULATION PROTEIN YDCC"/>
    <property type="match status" value="1"/>
</dbReference>
<keyword evidence="1" id="KW-0472">Membrane</keyword>
<evidence type="ECO:0000313" key="4">
    <source>
        <dbReference type="Proteomes" id="UP000252585"/>
    </source>
</evidence>
<sequence length="255" mass="28982">MSNLQFNNKIEAVLKEIYHSPSDPLFSKEETWDKVSIETVRAHKKKQKFSFSKGILVASMFVVLLVSGFFLENNNTKAFGWFTNLFVNSEGNVTQITQSTGDSEDVKNEDSIDVGEIESNVIEITEESMSLEQAQKEALFDIIIPSSVPDGFELQEVIVLKEMDEVKTAKIMYESPENITLAIAQTYQNQDFSKSIVVDNEDTEIAKIEINGVEAQLFLYKDGWNELIWYDFPFEWSVSGEIDKTNLIETAESLK</sequence>
<dbReference type="PANTHER" id="PTHR37507">
    <property type="entry name" value="SPORULATION PROTEIN YDCC"/>
    <property type="match status" value="1"/>
</dbReference>
<dbReference type="AlphaFoldDB" id="A0A368XYL6"/>
<keyword evidence="4" id="KW-1185">Reference proteome</keyword>
<keyword evidence="1" id="KW-1133">Transmembrane helix</keyword>
<dbReference type="RefSeq" id="WP_170132921.1">
    <property type="nucleotide sequence ID" value="NZ_QPJJ01000004.1"/>
</dbReference>
<gene>
    <name evidence="3" type="ORF">DFR57_104178</name>
</gene>
<dbReference type="InterPro" id="IPR025377">
    <property type="entry name" value="DUF4367"/>
</dbReference>
<reference evidence="3 4" key="1">
    <citation type="submission" date="2018-07" db="EMBL/GenBank/DDBJ databases">
        <title>Genomic Encyclopedia of Type Strains, Phase IV (KMG-IV): sequencing the most valuable type-strain genomes for metagenomic binning, comparative biology and taxonomic classification.</title>
        <authorList>
            <person name="Goeker M."/>
        </authorList>
    </citation>
    <scope>NUCLEOTIDE SEQUENCE [LARGE SCALE GENOMIC DNA]</scope>
    <source>
        <strain evidence="3 4">DSM 27696</strain>
    </source>
</reference>
<dbReference type="InterPro" id="IPR052944">
    <property type="entry name" value="Sporulation_related"/>
</dbReference>
<evidence type="ECO:0000313" key="3">
    <source>
        <dbReference type="EMBL" id="RCW73180.1"/>
    </source>
</evidence>
<dbReference type="Pfam" id="PF14285">
    <property type="entry name" value="DUF4367"/>
    <property type="match status" value="1"/>
</dbReference>
<name>A0A368XYL6_9BACI</name>
<feature type="domain" description="DUF4367" evidence="2">
    <location>
        <begin position="144"/>
        <end position="254"/>
    </location>
</feature>
<evidence type="ECO:0000259" key="2">
    <source>
        <dbReference type="Pfam" id="PF14285"/>
    </source>
</evidence>
<keyword evidence="1" id="KW-0812">Transmembrane</keyword>
<evidence type="ECO:0000256" key="1">
    <source>
        <dbReference type="SAM" id="Phobius"/>
    </source>
</evidence>